<sequence length="207" mass="23434">MDYNFGPSHNRSFLSRAKGFYSNLTPKARAIIGIILLFLVFKYFTRDTSNDLNNNNIQQQQQQHQGVGSTPGAPDSVGANVNELVKDEEIIKTPIHYLGIRKPFFDPNTLNFYNFENGGNMMLHRNEDHVRLVAEKPNSVGYLFSRYPIPVGDADAFQIEVSFRIHGQQTRSAIIGDGMALWISDRPLNQGSVFGMSSEYRGLGFRW</sequence>
<reference evidence="1" key="1">
    <citation type="submission" date="2023-04" db="EMBL/GenBank/DDBJ databases">
        <title>Ambrosiozyma monospora NBRC 10751.</title>
        <authorList>
            <person name="Ichikawa N."/>
            <person name="Sato H."/>
            <person name="Tonouchi N."/>
        </authorList>
    </citation>
    <scope>NUCLEOTIDE SEQUENCE</scope>
    <source>
        <strain evidence="1">NBRC 10751</strain>
    </source>
</reference>
<evidence type="ECO:0000313" key="2">
    <source>
        <dbReference type="Proteomes" id="UP001165064"/>
    </source>
</evidence>
<comment type="caution">
    <text evidence="1">The sequence shown here is derived from an EMBL/GenBank/DDBJ whole genome shotgun (WGS) entry which is preliminary data.</text>
</comment>
<dbReference type="Proteomes" id="UP001165064">
    <property type="component" value="Unassembled WGS sequence"/>
</dbReference>
<accession>A0ACB5TLT7</accession>
<dbReference type="EMBL" id="BSXS01008045">
    <property type="protein sequence ID" value="GME91252.1"/>
    <property type="molecule type" value="Genomic_DNA"/>
</dbReference>
<proteinExistence type="predicted"/>
<organism evidence="1 2">
    <name type="scientific">Ambrosiozyma monospora</name>
    <name type="common">Yeast</name>
    <name type="synonym">Endomycopsis monosporus</name>
    <dbReference type="NCBI Taxonomy" id="43982"/>
    <lineage>
        <taxon>Eukaryota</taxon>
        <taxon>Fungi</taxon>
        <taxon>Dikarya</taxon>
        <taxon>Ascomycota</taxon>
        <taxon>Saccharomycotina</taxon>
        <taxon>Pichiomycetes</taxon>
        <taxon>Pichiales</taxon>
        <taxon>Pichiaceae</taxon>
        <taxon>Ambrosiozyma</taxon>
    </lineage>
</organism>
<keyword evidence="2" id="KW-1185">Reference proteome</keyword>
<evidence type="ECO:0000313" key="1">
    <source>
        <dbReference type="EMBL" id="GME91252.1"/>
    </source>
</evidence>
<name>A0ACB5TLT7_AMBMO</name>
<gene>
    <name evidence="1" type="ORF">Amon02_000886100</name>
</gene>
<protein>
    <submittedName>
        <fullName evidence="1">Unnamed protein product</fullName>
    </submittedName>
</protein>